<dbReference type="OrthoDB" id="5106968at2759"/>
<organism evidence="1 2">
    <name type="scientific">Clonostachys solani</name>
    <dbReference type="NCBI Taxonomy" id="160281"/>
    <lineage>
        <taxon>Eukaryota</taxon>
        <taxon>Fungi</taxon>
        <taxon>Dikarya</taxon>
        <taxon>Ascomycota</taxon>
        <taxon>Pezizomycotina</taxon>
        <taxon>Sordariomycetes</taxon>
        <taxon>Hypocreomycetidae</taxon>
        <taxon>Hypocreales</taxon>
        <taxon>Bionectriaceae</taxon>
        <taxon>Clonostachys</taxon>
    </lineage>
</organism>
<accession>A0A9N9ZGP6</accession>
<comment type="caution">
    <text evidence="1">The sequence shown here is derived from an EMBL/GenBank/DDBJ whole genome shotgun (WGS) entry which is preliminary data.</text>
</comment>
<dbReference type="AlphaFoldDB" id="A0A9N9ZGP6"/>
<dbReference type="Proteomes" id="UP000775872">
    <property type="component" value="Unassembled WGS sequence"/>
</dbReference>
<sequence length="395" mass="44802">MGPVPPPSIYSTHFPLPPPPDLECPTDLNKNFKRANEIVTSNLESLETQNHADIPYGPLQFWELLHRYSTIVRSRFESVCEILQRRKNKPFRLVNLDRKSERVTVEDLVQRIERHLVAVSRLIENIGKQVQPSLGDLASSVPNISLRECRLWSMLNTKDFHQKLRQANGDKAKLTPIMGDVAAMICARDVMKETIPVVKLRHSSNMVTPYTIFVCLGQQEDGTRVHDLVHIGCTREYMTQWEGLYKLREEARNDRLGHATIQAWGDWHRRLVAFDSDAGAGMEGDEREKATLEARRALLQGDANALPESGKSLLGEKLRACSTHLGQAFKQLEWFQVEPVACCYMCKTSMAWKQIGDPDISCSAEIKLGKRQKCPHSCAEVAASGYCDYITRQEM</sequence>
<name>A0A9N9ZGP6_9HYPO</name>
<gene>
    <name evidence="1" type="ORF">CSOL1703_00017044</name>
</gene>
<reference evidence="2" key="1">
    <citation type="submission" date="2019-06" db="EMBL/GenBank/DDBJ databases">
        <authorList>
            <person name="Broberg M."/>
        </authorList>
    </citation>
    <scope>NUCLEOTIDE SEQUENCE [LARGE SCALE GENOMIC DNA]</scope>
</reference>
<keyword evidence="2" id="KW-1185">Reference proteome</keyword>
<protein>
    <submittedName>
        <fullName evidence="1">Uncharacterized protein</fullName>
    </submittedName>
</protein>
<reference evidence="1 2" key="2">
    <citation type="submission" date="2021-10" db="EMBL/GenBank/DDBJ databases">
        <authorList>
            <person name="Piombo E."/>
        </authorList>
    </citation>
    <scope>NUCLEOTIDE SEQUENCE [LARGE SCALE GENOMIC DNA]</scope>
</reference>
<proteinExistence type="predicted"/>
<dbReference type="EMBL" id="CABFOC020000054">
    <property type="protein sequence ID" value="CAH0055141.1"/>
    <property type="molecule type" value="Genomic_DNA"/>
</dbReference>
<evidence type="ECO:0000313" key="2">
    <source>
        <dbReference type="Proteomes" id="UP000775872"/>
    </source>
</evidence>
<evidence type="ECO:0000313" key="1">
    <source>
        <dbReference type="EMBL" id="CAH0055141.1"/>
    </source>
</evidence>